<dbReference type="EMBL" id="BK015161">
    <property type="protein sequence ID" value="DAD93529.1"/>
    <property type="molecule type" value="Genomic_DNA"/>
</dbReference>
<sequence>MNSKQTVMQLANEVIRYLNACADEDFVEGVLDRINDGVEFGEDEIGEVK</sequence>
<proteinExistence type="predicted"/>
<evidence type="ECO:0000313" key="1">
    <source>
        <dbReference type="EMBL" id="DAD93529.1"/>
    </source>
</evidence>
<reference evidence="1" key="1">
    <citation type="journal article" date="2021" name="Proc. Natl. Acad. Sci. U.S.A.">
        <title>A Catalog of Tens of Thousands of Viruses from Human Metagenomes Reveals Hidden Associations with Chronic Diseases.</title>
        <authorList>
            <person name="Tisza M.J."/>
            <person name="Buck C.B."/>
        </authorList>
    </citation>
    <scope>NUCLEOTIDE SEQUENCE</scope>
    <source>
        <strain evidence="1">CtB9N2</strain>
    </source>
</reference>
<name>A0A8S5NFU6_9CAUD</name>
<accession>A0A8S5NFU6</accession>
<protein>
    <submittedName>
        <fullName evidence="1">Uncharacterized protein</fullName>
    </submittedName>
</protein>
<organism evidence="1">
    <name type="scientific">Siphoviridae sp. ctB9N2</name>
    <dbReference type="NCBI Taxonomy" id="2826188"/>
    <lineage>
        <taxon>Viruses</taxon>
        <taxon>Duplodnaviria</taxon>
        <taxon>Heunggongvirae</taxon>
        <taxon>Uroviricota</taxon>
        <taxon>Caudoviricetes</taxon>
    </lineage>
</organism>